<comment type="caution">
    <text evidence="2">The sequence shown here is derived from an EMBL/GenBank/DDBJ whole genome shotgun (WGS) entry which is preliminary data.</text>
</comment>
<dbReference type="EMBL" id="JMFG01000020">
    <property type="protein sequence ID" value="KDA53678.1"/>
    <property type="molecule type" value="Genomic_DNA"/>
</dbReference>
<dbReference type="RefSeq" id="WP_053335124.1">
    <property type="nucleotide sequence ID" value="NZ_JMFG01000020.1"/>
</dbReference>
<accession>A0A062XS59</accession>
<dbReference type="Proteomes" id="UP000027284">
    <property type="component" value="Unassembled WGS sequence"/>
</dbReference>
<dbReference type="Pfam" id="PF01927">
    <property type="entry name" value="Mut7-C"/>
    <property type="match status" value="1"/>
</dbReference>
<dbReference type="PANTHER" id="PTHR39081">
    <property type="entry name" value="MUT7-C DOMAIN-CONTAINING PROTEIN"/>
    <property type="match status" value="1"/>
</dbReference>
<dbReference type="AlphaFoldDB" id="A0A062XS59"/>
<evidence type="ECO:0000259" key="1">
    <source>
        <dbReference type="Pfam" id="PF01927"/>
    </source>
</evidence>
<dbReference type="OrthoDB" id="9797655at2"/>
<evidence type="ECO:0000313" key="2">
    <source>
        <dbReference type="EMBL" id="KDA53678.1"/>
    </source>
</evidence>
<gene>
    <name evidence="2" type="ORF">EG19_05620</name>
</gene>
<evidence type="ECO:0000313" key="3">
    <source>
        <dbReference type="Proteomes" id="UP000027284"/>
    </source>
</evidence>
<organism evidence="2 3">
    <name type="scientific">Thermoanaerobaculum aquaticum</name>
    <dbReference type="NCBI Taxonomy" id="1312852"/>
    <lineage>
        <taxon>Bacteria</taxon>
        <taxon>Pseudomonadati</taxon>
        <taxon>Acidobacteriota</taxon>
        <taxon>Thermoanaerobaculia</taxon>
        <taxon>Thermoanaerobaculales</taxon>
        <taxon>Thermoanaerobaculaceae</taxon>
        <taxon>Thermoanaerobaculum</taxon>
    </lineage>
</organism>
<dbReference type="PANTHER" id="PTHR39081:SF1">
    <property type="entry name" value="MUT7-C RNASE DOMAIN-CONTAINING PROTEIN"/>
    <property type="match status" value="1"/>
</dbReference>
<reference evidence="2 3" key="1">
    <citation type="submission" date="2014-04" db="EMBL/GenBank/DDBJ databases">
        <title>The Genome Sequence of Thermoanaerobaculum aquaticum MP-01, The First Cultivated Group 23 Acidobacterium.</title>
        <authorList>
            <person name="Stamps B.W."/>
            <person name="Losey N.A."/>
            <person name="Lawson P.A."/>
            <person name="Stevenson B.S."/>
        </authorList>
    </citation>
    <scope>NUCLEOTIDE SEQUENCE [LARGE SCALE GENOMIC DNA]</scope>
    <source>
        <strain evidence="2 3">MP-01</strain>
    </source>
</reference>
<proteinExistence type="predicted"/>
<dbReference type="STRING" id="1312852.EG19_05620"/>
<feature type="domain" description="Mut7-C RNAse" evidence="1">
    <location>
        <begin position="6"/>
        <end position="148"/>
    </location>
</feature>
<protein>
    <recommendedName>
        <fullName evidence="1">Mut7-C RNAse domain-containing protein</fullName>
    </recommendedName>
</protein>
<keyword evidence="3" id="KW-1185">Reference proteome</keyword>
<sequence>MEAQPTFACDAMLGSLARWLRFAGFDTFYDPKLEDAQLAALARTQGRWLLTCDRRLAAKAGPRVLLLSGATVAQQVAELQSRLALSVDETRFFTRCSACNGEVVPVEREEVLHLVPPYVATHAPRFSRCTSCGKVYWPGTHEPRIRRTLQKLFLGLATD</sequence>
<dbReference type="InterPro" id="IPR002782">
    <property type="entry name" value="Mut7-C_RNAse_dom"/>
</dbReference>
<name>A0A062XS59_9BACT</name>